<feature type="compositionally biased region" description="Low complexity" evidence="1">
    <location>
        <begin position="71"/>
        <end position="82"/>
    </location>
</feature>
<dbReference type="Proteomes" id="UP000198226">
    <property type="component" value="Chromosome I"/>
</dbReference>
<feature type="compositionally biased region" description="Basic and acidic residues" evidence="1">
    <location>
        <begin position="305"/>
        <end position="334"/>
    </location>
</feature>
<sequence length="389" mass="41904">MSAGPPPPRRPTPDGGRPVLLPRDVPAGPEVARRRQRRADARCRPGRPDRADRPRARTGPTAHRGPSPGQRAAAARCRSAAPPAAPARRRDGGRAARLPAVHRVRGREAPRRGDHPAPGDRRRPRRHGGHRRGRRLARPPAAPGPLRDRPGCPSRRGARRSDASERTGGRRGRGGPVLRPTRCCDRPTGRRARSDGSAGRDRREPRRPDGRRAPPGPGPTARPDHRATARRWPGWRAAGHRDRPTRREGPGRGEPLPGRDRGPGPDQGRYRGPKAARDRRPGPTPDRHRGPRVARDRSPGPTPDRGPRPGPDRGHRRRGGDGTRPRVAARREGRPAPYPGGRPHPGVGVARARPAGPLPAAAGWPGRRGAPTPGVGRPGRRGAPARAVG</sequence>
<feature type="compositionally biased region" description="Basic and acidic residues" evidence="1">
    <location>
        <begin position="182"/>
        <end position="212"/>
    </location>
</feature>
<proteinExistence type="predicted"/>
<feature type="compositionally biased region" description="Basic and acidic residues" evidence="1">
    <location>
        <begin position="38"/>
        <end position="55"/>
    </location>
</feature>
<dbReference type="AlphaFoldDB" id="A0A1C5KF62"/>
<feature type="compositionally biased region" description="Basic and acidic residues" evidence="1">
    <location>
        <begin position="106"/>
        <end position="121"/>
    </location>
</feature>
<dbReference type="EMBL" id="LT607752">
    <property type="protein sequence ID" value="SCG81425.1"/>
    <property type="molecule type" value="Genomic_DNA"/>
</dbReference>
<feature type="compositionally biased region" description="Low complexity" evidence="1">
    <location>
        <begin position="348"/>
        <end position="389"/>
    </location>
</feature>
<protein>
    <submittedName>
        <fullName evidence="2">Uncharacterized protein</fullName>
    </submittedName>
</protein>
<feature type="region of interest" description="Disordered" evidence="1">
    <location>
        <begin position="1"/>
        <end position="389"/>
    </location>
</feature>
<accession>A0A1C5KF62</accession>
<feature type="compositionally biased region" description="Basic and acidic residues" evidence="1">
    <location>
        <begin position="239"/>
        <end position="263"/>
    </location>
</feature>
<name>A0A1C5KF62_9ACTN</name>
<feature type="compositionally biased region" description="Basic residues" evidence="1">
    <location>
        <begin position="122"/>
        <end position="137"/>
    </location>
</feature>
<evidence type="ECO:0000256" key="1">
    <source>
        <dbReference type="SAM" id="MobiDB-lite"/>
    </source>
</evidence>
<gene>
    <name evidence="2" type="ORF">GA0070623_5804</name>
</gene>
<feature type="compositionally biased region" description="Basic and acidic residues" evidence="1">
    <location>
        <begin position="275"/>
        <end position="298"/>
    </location>
</feature>
<keyword evidence="3" id="KW-1185">Reference proteome</keyword>
<feature type="compositionally biased region" description="Basic and acidic residues" evidence="1">
    <location>
        <begin position="159"/>
        <end position="168"/>
    </location>
</feature>
<feature type="compositionally biased region" description="Pro residues" evidence="1">
    <location>
        <begin position="1"/>
        <end position="10"/>
    </location>
</feature>
<evidence type="ECO:0000313" key="2">
    <source>
        <dbReference type="EMBL" id="SCG81425.1"/>
    </source>
</evidence>
<organism evidence="2 3">
    <name type="scientific">Micromonospora rifamycinica</name>
    <dbReference type="NCBI Taxonomy" id="291594"/>
    <lineage>
        <taxon>Bacteria</taxon>
        <taxon>Bacillati</taxon>
        <taxon>Actinomycetota</taxon>
        <taxon>Actinomycetes</taxon>
        <taxon>Micromonosporales</taxon>
        <taxon>Micromonosporaceae</taxon>
        <taxon>Micromonospora</taxon>
    </lineage>
</organism>
<evidence type="ECO:0000313" key="3">
    <source>
        <dbReference type="Proteomes" id="UP000198226"/>
    </source>
</evidence>
<reference evidence="3" key="1">
    <citation type="submission" date="2016-06" db="EMBL/GenBank/DDBJ databases">
        <authorList>
            <person name="Varghese N."/>
            <person name="Submissions Spin"/>
        </authorList>
    </citation>
    <scope>NUCLEOTIDE SEQUENCE [LARGE SCALE GENOMIC DNA]</scope>
    <source>
        <strain evidence="3">DSM 44983</strain>
    </source>
</reference>